<feature type="compositionally biased region" description="Low complexity" evidence="1">
    <location>
        <begin position="1"/>
        <end position="27"/>
    </location>
</feature>
<feature type="region of interest" description="Disordered" evidence="1">
    <location>
        <begin position="1"/>
        <end position="40"/>
    </location>
</feature>
<keyword evidence="3" id="KW-1185">Reference proteome</keyword>
<evidence type="ECO:0000313" key="2">
    <source>
        <dbReference type="EMBL" id="QDS75556.1"/>
    </source>
</evidence>
<dbReference type="OrthoDB" id="3210378at2759"/>
<evidence type="ECO:0000256" key="1">
    <source>
        <dbReference type="SAM" id="MobiDB-lite"/>
    </source>
</evidence>
<dbReference type="Gene3D" id="3.80.10.10">
    <property type="entry name" value="Ribonuclease Inhibitor"/>
    <property type="match status" value="1"/>
</dbReference>
<dbReference type="Proteomes" id="UP000316270">
    <property type="component" value="Chromosome 13"/>
</dbReference>
<gene>
    <name evidence="2" type="ORF">FKW77_005734</name>
</gene>
<proteinExistence type="predicted"/>
<accession>A0A517LJ16</accession>
<dbReference type="SUPFAM" id="SSF52047">
    <property type="entry name" value="RNI-like"/>
    <property type="match status" value="1"/>
</dbReference>
<dbReference type="InterPro" id="IPR032675">
    <property type="entry name" value="LRR_dom_sf"/>
</dbReference>
<dbReference type="STRING" id="50376.A0A517LJ16"/>
<name>A0A517LJ16_9PEZI</name>
<sequence>MASQKTSRTSASASSSRTAVGRSLDSSSSRHSDASSMRSRASSISSYTTVSSYGYVDDKPRLVSTPWDAERSTRSHVQLLQRTTSRTFPSRFFEKLPDEVYQCIVAQLEKSYFSDNFGTCITCYMKDLHSLTLTSRGWERHSRRKLYSKIWLCTDDHLGVTNLTTLPDRRIKELRRSLRENPALARLVRELHFPEAHDIYQLAAIKGRQGVINSLASLVMACPSLERFSGLYLTYSHTFDRLTHALSTRSRLKEKVWILKADDSDRPNSTIEDAFLRSHDQWSNLETLCMFGQGSGNMDYRAFVATFRALPALKHLLISNFDATQFNDRTLQAIPSLRSLRLQDLEGVSERGLLKYADSFAARALESLTFINLEITSAALIALFMANLAHLKRFTLSQYASPSVTPGSALTAPIYFTDSLEYIHWDVVGYGPSFADLAIAMSLGAFPSLRTVRTPSDEDGLVQAVCRPTANIALPEDAQYFNSPDSENPFARLALPVARRAAQNRVTPEQAEPLIKITIDEDGVTQHTYTLTTYRDAVGSYIEYSLLPDVAGSDEAISALNDLLVRREILGVEGYCFGDRKTSIENDRFTRPQKSLMFGRRRAQSVYRGHMARKMVRQPGLDVFF</sequence>
<dbReference type="AlphaFoldDB" id="A0A517LJ16"/>
<dbReference type="EMBL" id="CP042197">
    <property type="protein sequence ID" value="QDS75556.1"/>
    <property type="molecule type" value="Genomic_DNA"/>
</dbReference>
<organism evidence="2 3">
    <name type="scientific">Venturia effusa</name>
    <dbReference type="NCBI Taxonomy" id="50376"/>
    <lineage>
        <taxon>Eukaryota</taxon>
        <taxon>Fungi</taxon>
        <taxon>Dikarya</taxon>
        <taxon>Ascomycota</taxon>
        <taxon>Pezizomycotina</taxon>
        <taxon>Dothideomycetes</taxon>
        <taxon>Pleosporomycetidae</taxon>
        <taxon>Venturiales</taxon>
        <taxon>Venturiaceae</taxon>
        <taxon>Venturia</taxon>
    </lineage>
</organism>
<reference evidence="2 3" key="1">
    <citation type="submission" date="2019-07" db="EMBL/GenBank/DDBJ databases">
        <title>Finished genome of Venturia effusa.</title>
        <authorList>
            <person name="Young C.A."/>
            <person name="Cox M.P."/>
            <person name="Ganley A.R.D."/>
            <person name="David W.J."/>
        </authorList>
    </citation>
    <scope>NUCLEOTIDE SEQUENCE [LARGE SCALE GENOMIC DNA]</scope>
    <source>
        <strain evidence="3">albino</strain>
    </source>
</reference>
<protein>
    <submittedName>
        <fullName evidence="2">Uncharacterized protein</fullName>
    </submittedName>
</protein>
<evidence type="ECO:0000313" key="3">
    <source>
        <dbReference type="Proteomes" id="UP000316270"/>
    </source>
</evidence>